<evidence type="ECO:0000313" key="9">
    <source>
        <dbReference type="Proteomes" id="UP000054516"/>
    </source>
</evidence>
<dbReference type="Pfam" id="PF00324">
    <property type="entry name" value="AA_permease"/>
    <property type="match status" value="1"/>
</dbReference>
<keyword evidence="2" id="KW-0813">Transport</keyword>
<keyword evidence="4 6" id="KW-1133">Transmembrane helix</keyword>
<dbReference type="GO" id="GO:0016020">
    <property type="term" value="C:membrane"/>
    <property type="evidence" value="ECO:0007669"/>
    <property type="project" value="UniProtKB-SubCell"/>
</dbReference>
<feature type="transmembrane region" description="Helical" evidence="6">
    <location>
        <begin position="409"/>
        <end position="431"/>
    </location>
</feature>
<feature type="transmembrane region" description="Helical" evidence="6">
    <location>
        <begin position="379"/>
        <end position="397"/>
    </location>
</feature>
<organism evidence="8">
    <name type="scientific">Rosellinia necatrix</name>
    <name type="common">White root-rot fungus</name>
    <dbReference type="NCBI Taxonomy" id="77044"/>
    <lineage>
        <taxon>Eukaryota</taxon>
        <taxon>Fungi</taxon>
        <taxon>Dikarya</taxon>
        <taxon>Ascomycota</taxon>
        <taxon>Pezizomycotina</taxon>
        <taxon>Sordariomycetes</taxon>
        <taxon>Xylariomycetidae</taxon>
        <taxon>Xylariales</taxon>
        <taxon>Xylariaceae</taxon>
        <taxon>Rosellinia</taxon>
    </lineage>
</organism>
<dbReference type="FunFam" id="1.20.1740.10:FF:000001">
    <property type="entry name" value="Amino acid permease"/>
    <property type="match status" value="1"/>
</dbReference>
<feature type="transmembrane region" description="Helical" evidence="6">
    <location>
        <begin position="185"/>
        <end position="207"/>
    </location>
</feature>
<keyword evidence="5 6" id="KW-0472">Membrane</keyword>
<dbReference type="InterPro" id="IPR050524">
    <property type="entry name" value="APC_YAT"/>
</dbReference>
<reference evidence="8" key="1">
    <citation type="submission" date="2016-03" db="EMBL/GenBank/DDBJ databases">
        <title>Draft genome sequence of Rosellinia necatrix.</title>
        <authorList>
            <person name="Kanematsu S."/>
        </authorList>
    </citation>
    <scope>NUCLEOTIDE SEQUENCE [LARGE SCALE GENOMIC DNA]</scope>
    <source>
        <strain evidence="8">W97</strain>
    </source>
</reference>
<dbReference type="Gene3D" id="1.20.1740.10">
    <property type="entry name" value="Amino acid/polyamine transporter I"/>
    <property type="match status" value="1"/>
</dbReference>
<evidence type="ECO:0000313" key="8">
    <source>
        <dbReference type="EMBL" id="GAP85502.1"/>
    </source>
</evidence>
<dbReference type="AlphaFoldDB" id="A0A1W2TC49"/>
<evidence type="ECO:0000256" key="2">
    <source>
        <dbReference type="ARBA" id="ARBA00022448"/>
    </source>
</evidence>
<proteinExistence type="predicted"/>
<dbReference type="PANTHER" id="PTHR43341">
    <property type="entry name" value="AMINO ACID PERMEASE"/>
    <property type="match status" value="1"/>
</dbReference>
<dbReference type="EMBL" id="DF977458">
    <property type="protein sequence ID" value="GAP85502.1"/>
    <property type="molecule type" value="Genomic_DNA"/>
</dbReference>
<evidence type="ECO:0000259" key="7">
    <source>
        <dbReference type="Pfam" id="PF00324"/>
    </source>
</evidence>
<evidence type="ECO:0000256" key="5">
    <source>
        <dbReference type="ARBA" id="ARBA00023136"/>
    </source>
</evidence>
<feature type="transmembrane region" description="Helical" evidence="6">
    <location>
        <begin position="281"/>
        <end position="299"/>
    </location>
</feature>
<feature type="domain" description="Amino acid permease/ SLC12A" evidence="7">
    <location>
        <begin position="48"/>
        <end position="505"/>
    </location>
</feature>
<keyword evidence="9" id="KW-1185">Reference proteome</keyword>
<feature type="transmembrane region" description="Helical" evidence="6">
    <location>
        <begin position="76"/>
        <end position="101"/>
    </location>
</feature>
<evidence type="ECO:0000256" key="3">
    <source>
        <dbReference type="ARBA" id="ARBA00022692"/>
    </source>
</evidence>
<name>A0A1W2TC49_ROSNE</name>
<evidence type="ECO:0000256" key="6">
    <source>
        <dbReference type="SAM" id="Phobius"/>
    </source>
</evidence>
<dbReference type="OMA" id="RHAQMMA"/>
<evidence type="ECO:0000256" key="1">
    <source>
        <dbReference type="ARBA" id="ARBA00004141"/>
    </source>
</evidence>
<feature type="transmembrane region" description="Helical" evidence="6">
    <location>
        <begin position="158"/>
        <end position="178"/>
    </location>
</feature>
<accession>A0A1W2TC49</accession>
<dbReference type="Proteomes" id="UP000054516">
    <property type="component" value="Unassembled WGS sequence"/>
</dbReference>
<dbReference type="OrthoDB" id="3900342at2759"/>
<dbReference type="GO" id="GO:0015171">
    <property type="term" value="F:amino acid transmembrane transporter activity"/>
    <property type="evidence" value="ECO:0007669"/>
    <property type="project" value="TreeGrafter"/>
</dbReference>
<sequence>MNSPDEFDNPDLGFDIEKRSSLSKIETTQNGEVIETTEGTKRAIKSRHAQMIAIGGCIGTSLFIASGQSLHAGGPALLLIAYVLMSCMVYGVATAVVEVGAHLPVPGASMSMHCSRYVSKSLGVALGYLYFYSFGILTAYETTAAVIVIDFWPNSVPVAAWITLLLLVIVILNIFPVHVYAEAEFWFASIKVVLIIGLLILSLVLILGGGPSHRRLGFYYWENPGAINAFIIPGTRGRFVAFLYCWVQSGFSFYFSPEQIIVTSGEMKNPRRNLPRAARSFFYRLAIFYILSTIAMGAICASNSPGLVSGAGNANASPWVIAIRTAGIDILPSVVNAGILTSAWSSGTAYLYVSSRSLYSLAVMGHAPKLFTRCNRWGLPYYSVFAACLFGPLAYLMCSAQGGVVFNWFVNLTNTAGHTSWIICCITYMRFTKARKVQGIASTYSSRIQPYAARICVFLFALLLLLNGFYVFFPGRWSVGSFLSAYIGIPIFLFLWIGHKLTLGRNDPWIYAPHEVDLTTGLDAIEADARVYEEYEVTSSNKKNIGHYWLRGLFGRAPKL</sequence>
<dbReference type="PIRSF" id="PIRSF006060">
    <property type="entry name" value="AA_transporter"/>
    <property type="match status" value="1"/>
</dbReference>
<feature type="transmembrane region" description="Helical" evidence="6">
    <location>
        <begin position="479"/>
        <end position="497"/>
    </location>
</feature>
<comment type="subcellular location">
    <subcellularLocation>
        <location evidence="1">Membrane</location>
        <topology evidence="1">Multi-pass membrane protein</topology>
    </subcellularLocation>
</comment>
<feature type="transmembrane region" description="Helical" evidence="6">
    <location>
        <begin position="122"/>
        <end position="152"/>
    </location>
</feature>
<feature type="transmembrane region" description="Helical" evidence="6">
    <location>
        <begin position="451"/>
        <end position="473"/>
    </location>
</feature>
<dbReference type="PANTHER" id="PTHR43341:SF38">
    <property type="entry name" value="PROLINE TRANSPORTER (EUROFUNG)"/>
    <property type="match status" value="1"/>
</dbReference>
<feature type="transmembrane region" description="Helical" evidence="6">
    <location>
        <begin position="227"/>
        <end position="247"/>
    </location>
</feature>
<keyword evidence="3 6" id="KW-0812">Transmembrane</keyword>
<protein>
    <submittedName>
        <fullName evidence="8">Putative proline permease</fullName>
    </submittedName>
</protein>
<evidence type="ECO:0000256" key="4">
    <source>
        <dbReference type="ARBA" id="ARBA00022989"/>
    </source>
</evidence>
<gene>
    <name evidence="8" type="ORF">SAMD00023353_1302490</name>
</gene>
<dbReference type="STRING" id="77044.A0A1W2TC49"/>
<feature type="transmembrane region" description="Helical" evidence="6">
    <location>
        <begin position="51"/>
        <end position="70"/>
    </location>
</feature>
<dbReference type="InterPro" id="IPR004841">
    <property type="entry name" value="AA-permease/SLC12A_dom"/>
</dbReference>